<feature type="region of interest" description="Disordered" evidence="8">
    <location>
        <begin position="412"/>
        <end position="452"/>
    </location>
</feature>
<feature type="compositionally biased region" description="Polar residues" evidence="8">
    <location>
        <begin position="412"/>
        <end position="423"/>
    </location>
</feature>
<dbReference type="PANTHER" id="PTHR47735">
    <property type="entry name" value="POTASSIUM VOLTAGE-GATED CHANNEL SUBFAMILY KQT MEMBER 4"/>
    <property type="match status" value="1"/>
</dbReference>
<dbReference type="Gene3D" id="6.10.140.1910">
    <property type="match status" value="1"/>
</dbReference>
<dbReference type="EMBL" id="NCKV01002309">
    <property type="protein sequence ID" value="RWS27025.1"/>
    <property type="molecule type" value="Genomic_DNA"/>
</dbReference>
<evidence type="ECO:0000256" key="5">
    <source>
        <dbReference type="ARBA" id="ARBA00023065"/>
    </source>
</evidence>
<keyword evidence="2" id="KW-0813">Transport</keyword>
<keyword evidence="3" id="KW-1003">Cell membrane</keyword>
<evidence type="ECO:0000313" key="10">
    <source>
        <dbReference type="EMBL" id="RWS27025.1"/>
    </source>
</evidence>
<accession>A0A443SHQ9</accession>
<dbReference type="Pfam" id="PF03520">
    <property type="entry name" value="KCNQ_channel"/>
    <property type="match status" value="1"/>
</dbReference>
<dbReference type="OrthoDB" id="8879391at2759"/>
<comment type="caution">
    <text evidence="10">The sequence shown here is derived from an EMBL/GenBank/DDBJ whole genome shotgun (WGS) entry which is preliminary data.</text>
</comment>
<dbReference type="GO" id="GO:0005249">
    <property type="term" value="F:voltage-gated potassium channel activity"/>
    <property type="evidence" value="ECO:0007669"/>
    <property type="project" value="InterPro"/>
</dbReference>
<name>A0A443SHQ9_9ACAR</name>
<dbReference type="STRING" id="299467.A0A443SHQ9"/>
<feature type="domain" description="Potassium channel voltage dependent KCNQ C-terminal" evidence="9">
    <location>
        <begin position="93"/>
        <end position="198"/>
    </location>
</feature>
<evidence type="ECO:0000256" key="6">
    <source>
        <dbReference type="ARBA" id="ARBA00023303"/>
    </source>
</evidence>
<evidence type="ECO:0000256" key="7">
    <source>
        <dbReference type="ARBA" id="ARBA00034430"/>
    </source>
</evidence>
<reference evidence="10 11" key="1">
    <citation type="journal article" date="2018" name="Gigascience">
        <title>Genomes of trombidid mites reveal novel predicted allergens and laterally-transferred genes associated with secondary metabolism.</title>
        <authorList>
            <person name="Dong X."/>
            <person name="Chaisiri K."/>
            <person name="Xia D."/>
            <person name="Armstrong S.D."/>
            <person name="Fang Y."/>
            <person name="Donnelly M.J."/>
            <person name="Kadowaki T."/>
            <person name="McGarry J.W."/>
            <person name="Darby A.C."/>
            <person name="Makepeace B.L."/>
        </authorList>
    </citation>
    <scope>NUCLEOTIDE SEQUENCE [LARGE SCALE GENOMIC DNA]</scope>
    <source>
        <strain evidence="10">UoL-UT</strain>
    </source>
</reference>
<evidence type="ECO:0000256" key="4">
    <source>
        <dbReference type="ARBA" id="ARBA00022958"/>
    </source>
</evidence>
<protein>
    <submittedName>
        <fullName evidence="10">Potassium voltage-gated channel subfamily KQT member 4-like protein</fullName>
    </submittedName>
</protein>
<proteinExistence type="predicted"/>
<sequence>MTPAEAMSRKECLNPIPVSLYVCLIIVSGTACCPRKRFMIVLISRTESTPERRSSLICAGSFFPWVRNKETPSSVGKVFSTDDEPEEPKLTVLTKQHKNAIRSLRKIKYFVARRKFKEALKPYDVKDVIEQYSAGHVDLLARTKNVQSRLDVILGKVGSKAKDVYESKLSLASRIVKVERTVEDIETKLDQLVEMYLEDRARQNLGIQCDRLPSHGTPPPPPPTPVFSAMTSMVSMASMAPHLQKQPKPILVDKQSSEPNTPVAKNFDRPMQRGNSDLGQRVIKKRVTLRHSLDTSSPSNRCGSAGNATSRVREAQRNVRSESSLGCVLLPPGSSNTPAIKLESDAVVELKQRTAADSQSTLISSVDSVEPELPSDVSTEMESLCFSDDTAAVNPDTETGEYSTVHTISVPQIESNLRQTDSIIHQEDESEPTRPARHKSSMDSLKRISRRQ</sequence>
<evidence type="ECO:0000259" key="9">
    <source>
        <dbReference type="Pfam" id="PF03520"/>
    </source>
</evidence>
<feature type="compositionally biased region" description="Basic and acidic residues" evidence="8">
    <location>
        <begin position="424"/>
        <end position="446"/>
    </location>
</feature>
<evidence type="ECO:0000256" key="1">
    <source>
        <dbReference type="ARBA" id="ARBA00004651"/>
    </source>
</evidence>
<dbReference type="VEuPathDB" id="VectorBase:LDEU005015"/>
<dbReference type="PANTHER" id="PTHR47735:SF9">
    <property type="entry name" value="POTASSIUM VOLTAGE-GATED CHANNEL SUBFAMILY KQT MEMBER 4-LIKE ISOFORM X1"/>
    <property type="match status" value="1"/>
</dbReference>
<evidence type="ECO:0000256" key="2">
    <source>
        <dbReference type="ARBA" id="ARBA00022448"/>
    </source>
</evidence>
<dbReference type="GO" id="GO:0008076">
    <property type="term" value="C:voltage-gated potassium channel complex"/>
    <property type="evidence" value="ECO:0007669"/>
    <property type="project" value="TreeGrafter"/>
</dbReference>
<evidence type="ECO:0000256" key="8">
    <source>
        <dbReference type="SAM" id="MobiDB-lite"/>
    </source>
</evidence>
<comment type="catalytic activity">
    <reaction evidence="7">
        <text>K(+)(in) = K(+)(out)</text>
        <dbReference type="Rhea" id="RHEA:29463"/>
        <dbReference type="ChEBI" id="CHEBI:29103"/>
    </reaction>
</comment>
<keyword evidence="3" id="KW-0472">Membrane</keyword>
<keyword evidence="6" id="KW-0407">Ion channel</keyword>
<dbReference type="Proteomes" id="UP000288716">
    <property type="component" value="Unassembled WGS sequence"/>
</dbReference>
<evidence type="ECO:0000313" key="11">
    <source>
        <dbReference type="Proteomes" id="UP000288716"/>
    </source>
</evidence>
<dbReference type="InterPro" id="IPR003937">
    <property type="entry name" value="K_chnl_volt-dep_KCNQ"/>
</dbReference>
<feature type="region of interest" description="Disordered" evidence="8">
    <location>
        <begin position="252"/>
        <end position="275"/>
    </location>
</feature>
<gene>
    <name evidence="10" type="ORF">B4U80_02146</name>
</gene>
<dbReference type="InterPro" id="IPR013821">
    <property type="entry name" value="K_chnl_volt-dep_KCNQ_C"/>
</dbReference>
<keyword evidence="5" id="KW-0406">Ion transport</keyword>
<dbReference type="AlphaFoldDB" id="A0A443SHQ9"/>
<keyword evidence="11" id="KW-1185">Reference proteome</keyword>
<comment type="subcellular location">
    <subcellularLocation>
        <location evidence="1">Cell membrane</location>
        <topology evidence="1">Multi-pass membrane protein</topology>
    </subcellularLocation>
</comment>
<organism evidence="10 11">
    <name type="scientific">Leptotrombidium deliense</name>
    <dbReference type="NCBI Taxonomy" id="299467"/>
    <lineage>
        <taxon>Eukaryota</taxon>
        <taxon>Metazoa</taxon>
        <taxon>Ecdysozoa</taxon>
        <taxon>Arthropoda</taxon>
        <taxon>Chelicerata</taxon>
        <taxon>Arachnida</taxon>
        <taxon>Acari</taxon>
        <taxon>Acariformes</taxon>
        <taxon>Trombidiformes</taxon>
        <taxon>Prostigmata</taxon>
        <taxon>Anystina</taxon>
        <taxon>Parasitengona</taxon>
        <taxon>Trombiculoidea</taxon>
        <taxon>Trombiculidae</taxon>
        <taxon>Leptotrombidium</taxon>
    </lineage>
</organism>
<evidence type="ECO:0000256" key="3">
    <source>
        <dbReference type="ARBA" id="ARBA00022475"/>
    </source>
</evidence>
<keyword evidence="4" id="KW-0630">Potassium</keyword>